<evidence type="ECO:0000313" key="1">
    <source>
        <dbReference type="EMBL" id="QNE07148.1"/>
    </source>
</evidence>
<geneLocation type="plasmid" evidence="1 2">
    <name>plas1</name>
</geneLocation>
<proteinExistence type="predicted"/>
<dbReference type="InterPro" id="IPR015943">
    <property type="entry name" value="WD40/YVTN_repeat-like_dom_sf"/>
</dbReference>
<protein>
    <submittedName>
        <fullName evidence="1">Uncharacterized protein</fullName>
    </submittedName>
</protein>
<accession>A0A7G6VZI3</accession>
<keyword evidence="1" id="KW-0614">Plasmid</keyword>
<dbReference type="AlphaFoldDB" id="A0A7G6VZI3"/>
<dbReference type="Gene3D" id="2.130.10.10">
    <property type="entry name" value="YVTN repeat-like/Quinoprotein amine dehydrogenase"/>
    <property type="match status" value="1"/>
</dbReference>
<evidence type="ECO:0000313" key="2">
    <source>
        <dbReference type="Proteomes" id="UP000515297"/>
    </source>
</evidence>
<reference evidence="1 2" key="1">
    <citation type="submission" date="2020-08" db="EMBL/GenBank/DDBJ databases">
        <authorList>
            <person name="Liu G."/>
            <person name="Sun C."/>
        </authorList>
    </citation>
    <scope>NUCLEOTIDE SEQUENCE [LARGE SCALE GENOMIC DNA]</scope>
    <source>
        <strain evidence="1 2">OT19</strain>
        <plasmid evidence="1 2">plas1</plasmid>
    </source>
</reference>
<dbReference type="SUPFAM" id="SSF101898">
    <property type="entry name" value="NHL repeat"/>
    <property type="match status" value="1"/>
</dbReference>
<dbReference type="Proteomes" id="UP000515297">
    <property type="component" value="Plasmid plas1"/>
</dbReference>
<sequence length="312" mass="32994">MNPLDTKAAPRKRDVIAPLNPASARGEKLSAELKYRPGRDGSILFALASDGQIFSLAGDGQRANIDFVAGWIPLQLAASGRTGELWVLASDGQGGGMAVWLLSRDGWIRVHDCGQTGEARPIIAGAPDGGFWISVTGAIERHRSPEGPRRIAVEIEPTGISIAAEGTVWLLGGSRRYGGHEVRRFDEDADSWFLLPPPAAAISLAGAPDGSAWSVSNKGEPWRLSRDGAGTFRECGMDADCRRCFYKPETSHVRGVAVAPDGNVWFLTGAATQGGFAIERMTDLEARETETPDPASAAVSICAVLATVGSSV</sequence>
<name>A0A7G6VZI3_9SPHN</name>
<gene>
    <name evidence="1" type="ORF">H4O24_19230</name>
</gene>
<dbReference type="RefSeq" id="WP_185885893.1">
    <property type="nucleotide sequence ID" value="NZ_CP060053.1"/>
</dbReference>
<organism evidence="1 2">
    <name type="scientific">Croceicoccus marinus</name>
    <dbReference type="NCBI Taxonomy" id="450378"/>
    <lineage>
        <taxon>Bacteria</taxon>
        <taxon>Pseudomonadati</taxon>
        <taxon>Pseudomonadota</taxon>
        <taxon>Alphaproteobacteria</taxon>
        <taxon>Sphingomonadales</taxon>
        <taxon>Erythrobacteraceae</taxon>
        <taxon>Croceicoccus</taxon>
    </lineage>
</organism>
<dbReference type="EMBL" id="CP060053">
    <property type="protein sequence ID" value="QNE07148.1"/>
    <property type="molecule type" value="Genomic_DNA"/>
</dbReference>